<keyword evidence="3" id="KW-1185">Reference proteome</keyword>
<accession>A0A9P8CK47</accession>
<feature type="compositionally biased region" description="Polar residues" evidence="1">
    <location>
        <begin position="24"/>
        <end position="33"/>
    </location>
</feature>
<evidence type="ECO:0000256" key="1">
    <source>
        <dbReference type="SAM" id="MobiDB-lite"/>
    </source>
</evidence>
<feature type="compositionally biased region" description="Polar residues" evidence="1">
    <location>
        <begin position="976"/>
        <end position="999"/>
    </location>
</feature>
<reference evidence="2" key="1">
    <citation type="journal article" date="2021" name="IMA Fungus">
        <title>Genomic characterization of three marine fungi, including Emericellopsis atlantica sp. nov. with signatures of a generalist lifestyle and marine biomass degradation.</title>
        <authorList>
            <person name="Hagestad O.C."/>
            <person name="Hou L."/>
            <person name="Andersen J.H."/>
            <person name="Hansen E.H."/>
            <person name="Altermark B."/>
            <person name="Li C."/>
            <person name="Kuhnert E."/>
            <person name="Cox R.J."/>
            <person name="Crous P.W."/>
            <person name="Spatafora J.W."/>
            <person name="Lail K."/>
            <person name="Amirebrahimi M."/>
            <person name="Lipzen A."/>
            <person name="Pangilinan J."/>
            <person name="Andreopoulos W."/>
            <person name="Hayes R.D."/>
            <person name="Ng V."/>
            <person name="Grigoriev I.V."/>
            <person name="Jackson S.A."/>
            <person name="Sutton T.D.S."/>
            <person name="Dobson A.D.W."/>
            <person name="Rama T."/>
        </authorList>
    </citation>
    <scope>NUCLEOTIDE SEQUENCE</scope>
    <source>
        <strain evidence="2">TRa3180A</strain>
    </source>
</reference>
<gene>
    <name evidence="2" type="ORF">BJ878DRAFT_77781</name>
</gene>
<protein>
    <recommendedName>
        <fullName evidence="4">Flo11</fullName>
    </recommendedName>
</protein>
<feature type="compositionally biased region" description="Polar residues" evidence="1">
    <location>
        <begin position="599"/>
        <end position="610"/>
    </location>
</feature>
<feature type="region of interest" description="Disordered" evidence="1">
    <location>
        <begin position="964"/>
        <end position="1013"/>
    </location>
</feature>
<proteinExistence type="predicted"/>
<feature type="region of interest" description="Disordered" evidence="1">
    <location>
        <begin position="1101"/>
        <end position="1347"/>
    </location>
</feature>
<feature type="compositionally biased region" description="Polar residues" evidence="1">
    <location>
        <begin position="314"/>
        <end position="335"/>
    </location>
</feature>
<feature type="compositionally biased region" description="Polar residues" evidence="1">
    <location>
        <begin position="861"/>
        <end position="877"/>
    </location>
</feature>
<feature type="compositionally biased region" description="Polar residues" evidence="1">
    <location>
        <begin position="765"/>
        <end position="793"/>
    </location>
</feature>
<feature type="compositionally biased region" description="Polar residues" evidence="1">
    <location>
        <begin position="1319"/>
        <end position="1332"/>
    </location>
</feature>
<feature type="region of interest" description="Disordered" evidence="1">
    <location>
        <begin position="599"/>
        <end position="669"/>
    </location>
</feature>
<dbReference type="EMBL" id="MU253754">
    <property type="protein sequence ID" value="KAG9248206.1"/>
    <property type="molecule type" value="Genomic_DNA"/>
</dbReference>
<feature type="region of interest" description="Disordered" evidence="1">
    <location>
        <begin position="765"/>
        <end position="950"/>
    </location>
</feature>
<feature type="compositionally biased region" description="Basic and acidic residues" evidence="1">
    <location>
        <begin position="840"/>
        <end position="855"/>
    </location>
</feature>
<feature type="region of interest" description="Disordered" evidence="1">
    <location>
        <begin position="314"/>
        <end position="348"/>
    </location>
</feature>
<dbReference type="OrthoDB" id="5382203at2759"/>
<feature type="region of interest" description="Disordered" evidence="1">
    <location>
        <begin position="1"/>
        <end position="42"/>
    </location>
</feature>
<feature type="compositionally biased region" description="Low complexity" evidence="1">
    <location>
        <begin position="7"/>
        <end position="16"/>
    </location>
</feature>
<name>A0A9P8CK47_9HELO</name>
<feature type="compositionally biased region" description="Polar residues" evidence="1">
    <location>
        <begin position="1101"/>
        <end position="1112"/>
    </location>
</feature>
<feature type="compositionally biased region" description="Basic and acidic residues" evidence="1">
    <location>
        <begin position="806"/>
        <end position="818"/>
    </location>
</feature>
<feature type="compositionally biased region" description="Pro residues" evidence="1">
    <location>
        <begin position="1172"/>
        <end position="1183"/>
    </location>
</feature>
<organism evidence="2 3">
    <name type="scientific">Calycina marina</name>
    <dbReference type="NCBI Taxonomy" id="1763456"/>
    <lineage>
        <taxon>Eukaryota</taxon>
        <taxon>Fungi</taxon>
        <taxon>Dikarya</taxon>
        <taxon>Ascomycota</taxon>
        <taxon>Pezizomycotina</taxon>
        <taxon>Leotiomycetes</taxon>
        <taxon>Helotiales</taxon>
        <taxon>Pezizellaceae</taxon>
        <taxon>Calycina</taxon>
    </lineage>
</organism>
<feature type="compositionally biased region" description="Low complexity" evidence="1">
    <location>
        <begin position="1213"/>
        <end position="1225"/>
    </location>
</feature>
<feature type="compositionally biased region" description="Polar residues" evidence="1">
    <location>
        <begin position="906"/>
        <end position="933"/>
    </location>
</feature>
<feature type="compositionally biased region" description="Polar residues" evidence="1">
    <location>
        <begin position="638"/>
        <end position="654"/>
    </location>
</feature>
<evidence type="ECO:0000313" key="3">
    <source>
        <dbReference type="Proteomes" id="UP000887226"/>
    </source>
</evidence>
<dbReference type="Proteomes" id="UP000887226">
    <property type="component" value="Unassembled WGS sequence"/>
</dbReference>
<feature type="compositionally biased region" description="Polar residues" evidence="1">
    <location>
        <begin position="1226"/>
        <end position="1257"/>
    </location>
</feature>
<feature type="compositionally biased region" description="Low complexity" evidence="1">
    <location>
        <begin position="822"/>
        <end position="832"/>
    </location>
</feature>
<comment type="caution">
    <text evidence="2">The sequence shown here is derived from an EMBL/GenBank/DDBJ whole genome shotgun (WGS) entry which is preliminary data.</text>
</comment>
<evidence type="ECO:0008006" key="4">
    <source>
        <dbReference type="Google" id="ProtNLM"/>
    </source>
</evidence>
<evidence type="ECO:0000313" key="2">
    <source>
        <dbReference type="EMBL" id="KAG9248206.1"/>
    </source>
</evidence>
<sequence length="1347" mass="145911">MTPSDVASRARSESSSQAGIARVRSQSMSSDRPSVNGLHGLLSPPLSMSPEPVFVATSAASQIITNDHDTHAETWFDEHGIEPSGETALVAPPALRLVNRFLDQLLFNFLSVARSTSLASLRPAVGEVLKNKLSREAIAGADQELQEYLGGGEDEELLEFHNGHEPAEEWDLELIWKRTRLRCMVYSSLGDMEEEDEDYYTEQEQLDGPSGLTNRFSSSPEVVSPAVAIFLTSILEYMGEQVLVCAGLAAFHRLRSKLEREERDGTGSGTPRDTAIVERVVVEEMDMERVALDRTLGRLWRGWKKRVRSPTASISMSRSFSKESLGSLRQHSQPASVRPNADEIDEERRRPSLAAILADHEHAATVPLPLNANDVREIELPGFAAQSDDEEVDSEDEDIHLPNRPQSMMLPSALSQIVPSMMTITNAPRNVFAGSRSRSNSLPTPVSLPYKSAGKSVASKTGEDVDVTKNEIVASSAEPKGLVAGVMAGTVAMGAAAIAGIAAAANGEAPQTRLTKDDDYVEEFTEEPRIMTSSRISIGGRISPEEAAAAVAVPSRQSSIRSHSVHSLRVIEIASPRTTPSVDSPLRTPSVDASLARSISVTRSRPNSMHSPALVEVSSSRGDVPISRGLSASPLARNGSSLSSKQARNSAENSISEEQDGDEDSHLMTDVPSDVATAMSGIDLYPSPTPQQYTPVAPLSRELGTTPAKVLAPKSKAFVLAQPPPPRNAGRLKNAPVAVPVEPKSHGSAGIAPPLTPLRELMEVTPSTSELSNGYSPTMSSSSFTKNQQRTPKQQPPVMQRNSPARSREEISRKEVPRRPPTHASASSTSSTSHKHKPIRTSEDSIRPVEDKGRSFEQLIRSDQTIQYTLTPQNMRSIESPDSPRNSAQPVVVNAYDASRPETGRSHSSLSKHSTPQSPHQGQSGLRNASNTGVKIRPSPGQARDARANPISTNEFVDFLKLTSPPGAQELPARSTPPNGHRVTNSAGKSIPDSRSFQASKVLRRSGSSATRKRLQARDAIVSKGDSISDLIDFVRSGPQLNSSDHRIPRTVAPFRTTMDSDQMTGTVGGKTIDASLAEARTSQASNSVNSSVGSQTALLNSSRAKMNNSSIPRGPDFGEEEDLMPKRKQRRVRDMYQIDFSDEEEEYETLSAPKKAPPPKEESLADFLRNVPPPPESAPPPIFAELPATAGKKLKKKSSTSGFMSRFRRDTSSSSQNSSKPKSSGQDSRTPAYQASVTPSSRAPPSRAINSGQNGYEYQPCQAEPIRSNNYVAQVDSARKNDQPKPKAIQKSYQPREAIYSNTRTSDLASFLRDSEPPSAQTPTLRFATSGQKDESTFSKMRKKVY</sequence>